<dbReference type="STRING" id="1202772.A0A1V9ZMD7"/>
<accession>A0A1V9ZMD7</accession>
<gene>
    <name evidence="6" type="ORF">ACHHYP_07233</name>
</gene>
<keyword evidence="7" id="KW-1185">Reference proteome</keyword>
<comment type="caution">
    <text evidence="6">The sequence shown here is derived from an EMBL/GenBank/DDBJ whole genome shotgun (WGS) entry which is preliminary data.</text>
</comment>
<dbReference type="OrthoDB" id="75938at2759"/>
<dbReference type="PROSITE" id="PS01359">
    <property type="entry name" value="ZF_PHD_1"/>
    <property type="match status" value="1"/>
</dbReference>
<dbReference type="SUPFAM" id="SSF57903">
    <property type="entry name" value="FYVE/PHD zinc finger"/>
    <property type="match status" value="1"/>
</dbReference>
<protein>
    <recommendedName>
        <fullName evidence="5">Zinc finger PHD-type domain-containing protein</fullName>
    </recommendedName>
</protein>
<keyword evidence="2" id="KW-0863">Zinc-finger</keyword>
<dbReference type="Pfam" id="PF00628">
    <property type="entry name" value="PHD"/>
    <property type="match status" value="1"/>
</dbReference>
<dbReference type="AlphaFoldDB" id="A0A1V9ZMD7"/>
<feature type="coiled-coil region" evidence="4">
    <location>
        <begin position="22"/>
        <end position="109"/>
    </location>
</feature>
<dbReference type="InterPro" id="IPR011011">
    <property type="entry name" value="Znf_FYVE_PHD"/>
</dbReference>
<organism evidence="6 7">
    <name type="scientific">Achlya hypogyna</name>
    <name type="common">Oomycete</name>
    <name type="synonym">Protoachlya hypogyna</name>
    <dbReference type="NCBI Taxonomy" id="1202772"/>
    <lineage>
        <taxon>Eukaryota</taxon>
        <taxon>Sar</taxon>
        <taxon>Stramenopiles</taxon>
        <taxon>Oomycota</taxon>
        <taxon>Saprolegniomycetes</taxon>
        <taxon>Saprolegniales</taxon>
        <taxon>Achlyaceae</taxon>
        <taxon>Achlya</taxon>
    </lineage>
</organism>
<dbReference type="EMBL" id="JNBR01000074">
    <property type="protein sequence ID" value="OQR99154.1"/>
    <property type="molecule type" value="Genomic_DNA"/>
</dbReference>
<evidence type="ECO:0000313" key="7">
    <source>
        <dbReference type="Proteomes" id="UP000243579"/>
    </source>
</evidence>
<keyword evidence="1" id="KW-0479">Metal-binding</keyword>
<dbReference type="Proteomes" id="UP000243579">
    <property type="component" value="Unassembled WGS sequence"/>
</dbReference>
<dbReference type="InterPro" id="IPR019786">
    <property type="entry name" value="Zinc_finger_PHD-type_CS"/>
</dbReference>
<proteinExistence type="predicted"/>
<sequence length="480" mass="52796">MTEEAAVLGELHKQHARVRDVLDDICDRLADKEAALAVAESEMEATRGDMSKRTSEWAKEKKTMLTDADAMKEMIKDMEMRIDVLLRQRDVAREEAHQLKETLKEREELVTKVLSEKDLAMQEAAQIVKEQNLEASDFLREEKSALALLEQVHQTATSLEVYTADLTKTVNQLTKEVQSIEESQGTCEAMLLAHKDKPIVDAASSRAHQAMLDALCEQVGLLQSQNMAYEGTTSRLEEAVTKAAKEAEMTATQIRELQLQLDVQGQLVAKYQASSLCGTQAIDTLQGSIALICTQYDSERETLLKQVEELSAASIACEHKKLLEVQELQAKIALSEATVQEKSVIIEQLEATLLAKTQGKTSDEHISSTQQTQAPSRPVPCVSAPLASSQALSPALTATESVATCETSLVCTTSPKATRVPDMCPTCQEEPFGFMVRCQQCKQQFHAGCVRSKRQKTSRAGVYVFVCDQCSPAPTTTTPA</sequence>
<evidence type="ECO:0000259" key="5">
    <source>
        <dbReference type="SMART" id="SM00249"/>
    </source>
</evidence>
<feature type="domain" description="Zinc finger PHD-type" evidence="5">
    <location>
        <begin position="423"/>
        <end position="471"/>
    </location>
</feature>
<name>A0A1V9ZMD7_ACHHY</name>
<dbReference type="SMART" id="SM00249">
    <property type="entry name" value="PHD"/>
    <property type="match status" value="1"/>
</dbReference>
<evidence type="ECO:0000313" key="6">
    <source>
        <dbReference type="EMBL" id="OQR99154.1"/>
    </source>
</evidence>
<keyword evidence="3" id="KW-0862">Zinc</keyword>
<dbReference type="GO" id="GO:0008270">
    <property type="term" value="F:zinc ion binding"/>
    <property type="evidence" value="ECO:0007669"/>
    <property type="project" value="UniProtKB-KW"/>
</dbReference>
<dbReference type="Gene3D" id="3.30.40.10">
    <property type="entry name" value="Zinc/RING finger domain, C3HC4 (zinc finger)"/>
    <property type="match status" value="1"/>
</dbReference>
<evidence type="ECO:0000256" key="4">
    <source>
        <dbReference type="SAM" id="Coils"/>
    </source>
</evidence>
<reference evidence="6 7" key="1">
    <citation type="journal article" date="2014" name="Genome Biol. Evol.">
        <title>The secreted proteins of Achlya hypogyna and Thraustotheca clavata identify the ancestral oomycete secretome and reveal gene acquisitions by horizontal gene transfer.</title>
        <authorList>
            <person name="Misner I."/>
            <person name="Blouin N."/>
            <person name="Leonard G."/>
            <person name="Richards T.A."/>
            <person name="Lane C.E."/>
        </authorList>
    </citation>
    <scope>NUCLEOTIDE SEQUENCE [LARGE SCALE GENOMIC DNA]</scope>
    <source>
        <strain evidence="6 7">ATCC 48635</strain>
    </source>
</reference>
<evidence type="ECO:0000256" key="2">
    <source>
        <dbReference type="ARBA" id="ARBA00022771"/>
    </source>
</evidence>
<dbReference type="InterPro" id="IPR001965">
    <property type="entry name" value="Znf_PHD"/>
</dbReference>
<evidence type="ECO:0000256" key="1">
    <source>
        <dbReference type="ARBA" id="ARBA00022723"/>
    </source>
</evidence>
<dbReference type="InterPro" id="IPR019787">
    <property type="entry name" value="Znf_PHD-finger"/>
</dbReference>
<dbReference type="InterPro" id="IPR013083">
    <property type="entry name" value="Znf_RING/FYVE/PHD"/>
</dbReference>
<keyword evidence="4" id="KW-0175">Coiled coil</keyword>
<evidence type="ECO:0000256" key="3">
    <source>
        <dbReference type="ARBA" id="ARBA00022833"/>
    </source>
</evidence>